<dbReference type="FunFam" id="1.10.290.10:FF:000001">
    <property type="entry name" value="DNA topoisomerase"/>
    <property type="match status" value="1"/>
</dbReference>
<dbReference type="Proteomes" id="UP001217417">
    <property type="component" value="Unassembled WGS sequence"/>
</dbReference>
<dbReference type="PRINTS" id="PR00417">
    <property type="entry name" value="PRTPISMRASEI"/>
</dbReference>
<dbReference type="GeneID" id="80879737"/>
<dbReference type="AlphaFoldDB" id="A0AAD7QPB9"/>
<dbReference type="GO" id="GO:0031422">
    <property type="term" value="C:RecQ family helicase-topoisomerase III complex"/>
    <property type="evidence" value="ECO:0007669"/>
    <property type="project" value="TreeGrafter"/>
</dbReference>
<dbReference type="CDD" id="cd03362">
    <property type="entry name" value="TOPRIM_TopoIA_TopoIII"/>
    <property type="match status" value="1"/>
</dbReference>
<feature type="compositionally biased region" description="Basic and acidic residues" evidence="8">
    <location>
        <begin position="578"/>
        <end position="589"/>
    </location>
</feature>
<dbReference type="Pfam" id="PF01131">
    <property type="entry name" value="Topoisom_bac"/>
    <property type="match status" value="1"/>
</dbReference>
<dbReference type="PANTHER" id="PTHR11390">
    <property type="entry name" value="PROKARYOTIC DNA TOPOISOMERASE"/>
    <property type="match status" value="1"/>
</dbReference>
<dbReference type="Gene3D" id="1.10.460.10">
    <property type="entry name" value="Topoisomerase I, domain 2"/>
    <property type="match status" value="1"/>
</dbReference>
<dbReference type="InterPro" id="IPR013824">
    <property type="entry name" value="Topo_IA_cen_sub1"/>
</dbReference>
<name>A0AAD7QPB9_9ASCO</name>
<comment type="catalytic activity">
    <reaction evidence="1 7">
        <text>ATP-independent breakage of single-stranded DNA, followed by passage and rejoining.</text>
        <dbReference type="EC" id="5.6.2.1"/>
    </reaction>
</comment>
<feature type="compositionally biased region" description="Basic residues" evidence="8">
    <location>
        <begin position="562"/>
        <end position="572"/>
    </location>
</feature>
<dbReference type="Pfam" id="PF01751">
    <property type="entry name" value="Toprim"/>
    <property type="match status" value="1"/>
</dbReference>
<dbReference type="InterPro" id="IPR023406">
    <property type="entry name" value="Topo_IA_AS"/>
</dbReference>
<dbReference type="SMART" id="SM00437">
    <property type="entry name" value="TOP1Ac"/>
    <property type="match status" value="1"/>
</dbReference>
<evidence type="ECO:0000313" key="12">
    <source>
        <dbReference type="Proteomes" id="UP001217417"/>
    </source>
</evidence>
<proteinExistence type="inferred from homology"/>
<accession>A0AAD7QPB9</accession>
<evidence type="ECO:0000256" key="8">
    <source>
        <dbReference type="SAM" id="MobiDB-lite"/>
    </source>
</evidence>
<dbReference type="InterPro" id="IPR006171">
    <property type="entry name" value="TOPRIM_dom"/>
</dbReference>
<dbReference type="InterPro" id="IPR023405">
    <property type="entry name" value="Topo_IA_core_domain"/>
</dbReference>
<sequence length="676" mass="75881">MKILCVAEKPSIAKTVANILGGGRVTTRNTDSQFIKNYDFTYRFPQPWGEADVTMTSVVGHITAADFTPEVRQWHSCAPAQLFHSQVVVEVADDKKGVARNIKSESRWAQGLMIWTDCDREGEHIGMEVCRIAKEGNPRIVVKRAQFSNLERDHIRWAAQHPRQIDERLSDAVDARIEIDLRLGAAFTRFQTLSLKDSARKLESALISYGSCQFPTLGFIVDRFKRVQNFRPEQFWYIKVCANKDGIDVNFNWKRGHLFDRMAVTLLYERCMDNSSGDGRIVSVIRKSTSKWRPLPLTTVELQRRGALFLGMSSKKVMDIAESLYTKGFISYPRTETDQFDDGMDLVALIRKQIVDHNWGDFAQNLVNGGFRHPRKGKHNDNAHPPIHPVAHVSPPAVDLDHHKVYTLIARHFLACTSDDAKGESTEVVLDWVGERFSTTGLHVTERNYLEVYPYDRWTSSHPLPEFVQGELVPLKRATIEDGTTTSPSYLTEPELIQLMDANGIGTDATMADHIETILKRQYAFKVPKGASGRYPVPIDIDSTKRAGGAGTGRGGAAGGRGRARGRGRGGRGSRGGRYADGDNGKGRSGDGQTELIPSTLGAALVEGYDQIGFDKSLTKPFLRKDMEAMMKDICEGRKTRQQVVRESLAMYEEVFQRANGQVQLLRQACRRYLDR</sequence>
<dbReference type="SMART" id="SM00436">
    <property type="entry name" value="TOP1Bc"/>
    <property type="match status" value="1"/>
</dbReference>
<keyword evidence="12" id="KW-1185">Reference proteome</keyword>
<dbReference type="EC" id="5.6.2.1" evidence="3 7"/>
<dbReference type="InterPro" id="IPR013825">
    <property type="entry name" value="Topo_IA_cen_sub2"/>
</dbReference>
<dbReference type="GO" id="GO:0006265">
    <property type="term" value="P:DNA topological change"/>
    <property type="evidence" value="ECO:0007669"/>
    <property type="project" value="InterPro"/>
</dbReference>
<comment type="similarity">
    <text evidence="2 7">Belongs to the type IA topoisomerase family.</text>
</comment>
<keyword evidence="5 7" id="KW-0238">DNA-binding</keyword>
<dbReference type="PROSITE" id="PS00396">
    <property type="entry name" value="TOPO_IA_1"/>
    <property type="match status" value="1"/>
</dbReference>
<evidence type="ECO:0000256" key="2">
    <source>
        <dbReference type="ARBA" id="ARBA00009446"/>
    </source>
</evidence>
<evidence type="ECO:0000256" key="1">
    <source>
        <dbReference type="ARBA" id="ARBA00000213"/>
    </source>
</evidence>
<evidence type="ECO:0000259" key="9">
    <source>
        <dbReference type="PROSITE" id="PS50880"/>
    </source>
</evidence>
<dbReference type="Gene3D" id="2.70.20.10">
    <property type="entry name" value="Topoisomerase I, domain 3"/>
    <property type="match status" value="1"/>
</dbReference>
<dbReference type="PROSITE" id="PS50880">
    <property type="entry name" value="TOPRIM"/>
    <property type="match status" value="1"/>
</dbReference>
<dbReference type="PANTHER" id="PTHR11390:SF21">
    <property type="entry name" value="DNA TOPOISOMERASE 3-ALPHA"/>
    <property type="match status" value="1"/>
</dbReference>
<dbReference type="InterPro" id="IPR003602">
    <property type="entry name" value="Topo_IA_DNA-bd_dom"/>
</dbReference>
<dbReference type="InterPro" id="IPR013497">
    <property type="entry name" value="Topo_IA_cen"/>
</dbReference>
<keyword evidence="6 7" id="KW-0413">Isomerase</keyword>
<dbReference type="RefSeq" id="XP_056042344.1">
    <property type="nucleotide sequence ID" value="XM_056184571.1"/>
</dbReference>
<dbReference type="GO" id="GO:0003677">
    <property type="term" value="F:DNA binding"/>
    <property type="evidence" value="ECO:0007669"/>
    <property type="project" value="UniProtKB-KW"/>
</dbReference>
<dbReference type="GO" id="GO:0005634">
    <property type="term" value="C:nucleus"/>
    <property type="evidence" value="ECO:0007669"/>
    <property type="project" value="TreeGrafter"/>
</dbReference>
<dbReference type="GO" id="GO:0006310">
    <property type="term" value="P:DNA recombination"/>
    <property type="evidence" value="ECO:0007669"/>
    <property type="project" value="TreeGrafter"/>
</dbReference>
<evidence type="ECO:0000256" key="3">
    <source>
        <dbReference type="ARBA" id="ARBA00012891"/>
    </source>
</evidence>
<evidence type="ECO:0000256" key="4">
    <source>
        <dbReference type="ARBA" id="ARBA00023029"/>
    </source>
</evidence>
<feature type="region of interest" description="Disordered" evidence="8">
    <location>
        <begin position="537"/>
        <end position="596"/>
    </location>
</feature>
<dbReference type="FunFam" id="3.40.50.140:FF:000005">
    <property type="entry name" value="DNA topoisomerase"/>
    <property type="match status" value="1"/>
</dbReference>
<dbReference type="EMBL" id="JARPMG010000008">
    <property type="protein sequence ID" value="KAJ8098894.1"/>
    <property type="molecule type" value="Genomic_DNA"/>
</dbReference>
<feature type="compositionally biased region" description="Gly residues" evidence="8">
    <location>
        <begin position="548"/>
        <end position="561"/>
    </location>
</feature>
<feature type="domain" description="Topo IA-type catalytic" evidence="10">
    <location>
        <begin position="166"/>
        <end position="656"/>
    </location>
</feature>
<dbReference type="InterPro" id="IPR013826">
    <property type="entry name" value="Topo_IA_cen_sub3"/>
</dbReference>
<dbReference type="Gene3D" id="1.10.290.10">
    <property type="entry name" value="Topoisomerase I, domain 4"/>
    <property type="match status" value="1"/>
</dbReference>
<dbReference type="InterPro" id="IPR000380">
    <property type="entry name" value="Topo_IA"/>
</dbReference>
<evidence type="ECO:0000313" key="11">
    <source>
        <dbReference type="EMBL" id="KAJ8098894.1"/>
    </source>
</evidence>
<dbReference type="GO" id="GO:0006281">
    <property type="term" value="P:DNA repair"/>
    <property type="evidence" value="ECO:0007669"/>
    <property type="project" value="TreeGrafter"/>
</dbReference>
<organism evidence="11 12">
    <name type="scientific">Lipomyces tetrasporus</name>
    <dbReference type="NCBI Taxonomy" id="54092"/>
    <lineage>
        <taxon>Eukaryota</taxon>
        <taxon>Fungi</taxon>
        <taxon>Dikarya</taxon>
        <taxon>Ascomycota</taxon>
        <taxon>Saccharomycotina</taxon>
        <taxon>Lipomycetes</taxon>
        <taxon>Lipomycetales</taxon>
        <taxon>Lipomycetaceae</taxon>
        <taxon>Lipomyces</taxon>
    </lineage>
</organism>
<dbReference type="PROSITE" id="PS52039">
    <property type="entry name" value="TOPO_IA_2"/>
    <property type="match status" value="1"/>
</dbReference>
<evidence type="ECO:0000259" key="10">
    <source>
        <dbReference type="PROSITE" id="PS52039"/>
    </source>
</evidence>
<reference evidence="11" key="1">
    <citation type="submission" date="2023-03" db="EMBL/GenBank/DDBJ databases">
        <title>Near-Complete genome sequence of Lipomyces tetrasporous NRRL Y-64009, an oleaginous yeast capable of growing on lignocellulosic hydrolysates.</title>
        <authorList>
            <consortium name="Lawrence Berkeley National Laboratory"/>
            <person name="Jagtap S.S."/>
            <person name="Liu J.-J."/>
            <person name="Walukiewicz H.E."/>
            <person name="Pangilinan J."/>
            <person name="Lipzen A."/>
            <person name="Ahrendt S."/>
            <person name="Koriabine M."/>
            <person name="Cobaugh K."/>
            <person name="Salamov A."/>
            <person name="Yoshinaga Y."/>
            <person name="Ng V."/>
            <person name="Daum C."/>
            <person name="Grigoriev I.V."/>
            <person name="Slininger P.J."/>
            <person name="Dien B.S."/>
            <person name="Jin Y.-S."/>
            <person name="Rao C.V."/>
        </authorList>
    </citation>
    <scope>NUCLEOTIDE SEQUENCE</scope>
    <source>
        <strain evidence="11">NRRL Y-64009</strain>
    </source>
</reference>
<dbReference type="InterPro" id="IPR034144">
    <property type="entry name" value="TOPRIM_TopoIII"/>
</dbReference>
<dbReference type="SUPFAM" id="SSF56712">
    <property type="entry name" value="Prokaryotic type I DNA topoisomerase"/>
    <property type="match status" value="1"/>
</dbReference>
<feature type="domain" description="Toprim" evidence="9">
    <location>
        <begin position="2"/>
        <end position="148"/>
    </location>
</feature>
<keyword evidence="4 7" id="KW-0799">Topoisomerase</keyword>
<dbReference type="GO" id="GO:0003917">
    <property type="term" value="F:DNA topoisomerase type I (single strand cut, ATP-independent) activity"/>
    <property type="evidence" value="ECO:0007669"/>
    <property type="project" value="UniProtKB-EC"/>
</dbReference>
<dbReference type="InterPro" id="IPR003601">
    <property type="entry name" value="Topo_IA_2"/>
</dbReference>
<protein>
    <recommendedName>
        <fullName evidence="3 7">DNA topoisomerase</fullName>
        <ecNumber evidence="3 7">5.6.2.1</ecNumber>
    </recommendedName>
</protein>
<dbReference type="SMART" id="SM00493">
    <property type="entry name" value="TOPRIM"/>
    <property type="match status" value="1"/>
</dbReference>
<dbReference type="CDD" id="cd00186">
    <property type="entry name" value="TOP1Ac"/>
    <property type="match status" value="1"/>
</dbReference>
<evidence type="ECO:0000256" key="5">
    <source>
        <dbReference type="ARBA" id="ARBA00023125"/>
    </source>
</evidence>
<dbReference type="Gene3D" id="3.40.50.140">
    <property type="match status" value="1"/>
</dbReference>
<evidence type="ECO:0000256" key="6">
    <source>
        <dbReference type="ARBA" id="ARBA00023235"/>
    </source>
</evidence>
<evidence type="ECO:0000256" key="7">
    <source>
        <dbReference type="RuleBase" id="RU362092"/>
    </source>
</evidence>
<gene>
    <name evidence="11" type="ORF">POJ06DRAFT_143933</name>
</gene>
<comment type="caution">
    <text evidence="11">The sequence shown here is derived from an EMBL/GenBank/DDBJ whole genome shotgun (WGS) entry which is preliminary data.</text>
</comment>
<comment type="function">
    <text evidence="7">Introduces a single-strand break via transesterification at a target site in duplex DNA. Releases the supercoiling and torsional tension of DNA introduced during the DNA replication and transcription by transiently cleaving and rejoining one strand of the DNA duplex. The scissile phosphodiester is attacked by the catalytic tyrosine of the enzyme, resulting in the formation of a DNA-(5'-phosphotyrosyl)-enzyme intermediate and the expulsion of a 3'-OH DNA strand.</text>
</comment>